<dbReference type="PROSITE" id="PS50868">
    <property type="entry name" value="POST_SET"/>
    <property type="match status" value="1"/>
</dbReference>
<dbReference type="Pfam" id="PF00856">
    <property type="entry name" value="SET"/>
    <property type="match status" value="1"/>
</dbReference>
<keyword evidence="4" id="KW-0489">Methyltransferase</keyword>
<dbReference type="SMART" id="SM00317">
    <property type="entry name" value="SET"/>
    <property type="match status" value="1"/>
</dbReference>
<feature type="region of interest" description="Disordered" evidence="8">
    <location>
        <begin position="206"/>
        <end position="298"/>
    </location>
</feature>
<evidence type="ECO:0000256" key="4">
    <source>
        <dbReference type="ARBA" id="ARBA00022603"/>
    </source>
</evidence>
<evidence type="ECO:0000313" key="14">
    <source>
        <dbReference type="Proteomes" id="UP000078595"/>
    </source>
</evidence>
<dbReference type="Proteomes" id="UP000078595">
    <property type="component" value="Chromosome 2"/>
</dbReference>
<reference evidence="12" key="1">
    <citation type="submission" date="2013-07" db="EMBL/GenBank/DDBJ databases">
        <title>The Genome Sequence of Cryptococcus dejecticola CBS10117.</title>
        <authorList>
            <consortium name="The Broad Institute Genome Sequencing Platform"/>
            <person name="Cuomo C."/>
            <person name="Litvintseva A."/>
            <person name="Chen Y."/>
            <person name="Heitman J."/>
            <person name="Sun S."/>
            <person name="Springer D."/>
            <person name="Dromer F."/>
            <person name="Young S.K."/>
            <person name="Zeng Q."/>
            <person name="Gargeya S."/>
            <person name="Fitzgerald M."/>
            <person name="Abouelleil A."/>
            <person name="Alvarado L."/>
            <person name="Berlin A.M."/>
            <person name="Chapman S.B."/>
            <person name="Dewar J."/>
            <person name="Goldberg J."/>
            <person name="Griggs A."/>
            <person name="Gujja S."/>
            <person name="Hansen M."/>
            <person name="Howarth C."/>
            <person name="Imamovic A."/>
            <person name="Larimer J."/>
            <person name="McCowan C."/>
            <person name="Murphy C."/>
            <person name="Pearson M."/>
            <person name="Priest M."/>
            <person name="Roberts A."/>
            <person name="Saif S."/>
            <person name="Shea T."/>
            <person name="Sykes S."/>
            <person name="Wortman J."/>
            <person name="Nusbaum C."/>
            <person name="Birren B."/>
        </authorList>
    </citation>
    <scope>NUCLEOTIDE SEQUENCE [LARGE SCALE GENOMIC DNA]</scope>
    <source>
        <strain evidence="12">CBS 10117</strain>
    </source>
</reference>
<dbReference type="KEGG" id="kdj:28965974"/>
<dbReference type="GO" id="GO:0005694">
    <property type="term" value="C:chromosome"/>
    <property type="evidence" value="ECO:0007669"/>
    <property type="project" value="UniProtKB-SubCell"/>
</dbReference>
<name>A0A1A6ADB4_9TREE</name>
<dbReference type="GeneID" id="28965974"/>
<dbReference type="InterPro" id="IPR050777">
    <property type="entry name" value="SET2_Histone-Lys_MeTrsfase"/>
</dbReference>
<feature type="compositionally biased region" description="Low complexity" evidence="8">
    <location>
        <begin position="206"/>
        <end position="242"/>
    </location>
</feature>
<reference evidence="13" key="3">
    <citation type="submission" date="2024-02" db="EMBL/GenBank/DDBJ databases">
        <title>Comparative genomics of Cryptococcus and Kwoniella reveals pathogenesis evolution and contrasting modes of karyotype evolution via chromosome fusion or intercentromeric recombination.</title>
        <authorList>
            <person name="Coelho M.A."/>
            <person name="David-Palma M."/>
            <person name="Shea T."/>
            <person name="Bowers K."/>
            <person name="McGinley-Smith S."/>
            <person name="Mohammad A.W."/>
            <person name="Gnirke A."/>
            <person name="Yurkov A.M."/>
            <person name="Nowrousian M."/>
            <person name="Sun S."/>
            <person name="Cuomo C.A."/>
            <person name="Heitman J."/>
        </authorList>
    </citation>
    <scope>NUCLEOTIDE SEQUENCE</scope>
    <source>
        <strain evidence="13">CBS 10117</strain>
    </source>
</reference>
<dbReference type="InterPro" id="IPR003616">
    <property type="entry name" value="Post-SET_dom"/>
</dbReference>
<protein>
    <recommendedName>
        <fullName evidence="15">Histone-lysine N-methyltransferase ASH1L</fullName>
    </recommendedName>
</protein>
<feature type="region of interest" description="Disordered" evidence="8">
    <location>
        <begin position="342"/>
        <end position="395"/>
    </location>
</feature>
<evidence type="ECO:0000256" key="1">
    <source>
        <dbReference type="ARBA" id="ARBA00004123"/>
    </source>
</evidence>
<dbReference type="PANTHER" id="PTHR22884">
    <property type="entry name" value="SET DOMAIN PROTEINS"/>
    <property type="match status" value="1"/>
</dbReference>
<feature type="domain" description="Post-SET" evidence="10">
    <location>
        <begin position="635"/>
        <end position="651"/>
    </location>
</feature>
<keyword evidence="7" id="KW-0539">Nucleus</keyword>
<keyword evidence="3" id="KW-0158">Chromosome</keyword>
<dbReference type="RefSeq" id="XP_018265899.1">
    <property type="nucleotide sequence ID" value="XM_018405618.1"/>
</dbReference>
<evidence type="ECO:0000256" key="2">
    <source>
        <dbReference type="ARBA" id="ARBA00004286"/>
    </source>
</evidence>
<evidence type="ECO:0000313" key="12">
    <source>
        <dbReference type="EMBL" id="OBR88057.1"/>
    </source>
</evidence>
<feature type="compositionally biased region" description="Polar residues" evidence="8">
    <location>
        <begin position="807"/>
        <end position="817"/>
    </location>
</feature>
<dbReference type="EMBL" id="KI894028">
    <property type="protein sequence ID" value="OBR88057.1"/>
    <property type="molecule type" value="Genomic_DNA"/>
</dbReference>
<gene>
    <name evidence="12" type="ORF">I303_02275</name>
    <name evidence="13" type="ORF">I303_101591</name>
</gene>
<dbReference type="GO" id="GO:0042054">
    <property type="term" value="F:histone methyltransferase activity"/>
    <property type="evidence" value="ECO:0007669"/>
    <property type="project" value="InterPro"/>
</dbReference>
<dbReference type="SMART" id="SM00570">
    <property type="entry name" value="AWS"/>
    <property type="match status" value="1"/>
</dbReference>
<dbReference type="Pfam" id="PF17907">
    <property type="entry name" value="AWS"/>
    <property type="match status" value="1"/>
</dbReference>
<dbReference type="InterPro" id="IPR001214">
    <property type="entry name" value="SET_dom"/>
</dbReference>
<comment type="subcellular location">
    <subcellularLocation>
        <location evidence="2">Chromosome</location>
    </subcellularLocation>
    <subcellularLocation>
        <location evidence="1">Nucleus</location>
    </subcellularLocation>
</comment>
<evidence type="ECO:0000256" key="7">
    <source>
        <dbReference type="ARBA" id="ARBA00023242"/>
    </source>
</evidence>
<feature type="domain" description="AWS" evidence="11">
    <location>
        <begin position="455"/>
        <end position="500"/>
    </location>
</feature>
<keyword evidence="5" id="KW-0808">Transferase</keyword>
<evidence type="ECO:0000259" key="11">
    <source>
        <dbReference type="PROSITE" id="PS51215"/>
    </source>
</evidence>
<feature type="domain" description="SET" evidence="9">
    <location>
        <begin position="502"/>
        <end position="622"/>
    </location>
</feature>
<dbReference type="PROSITE" id="PS51215">
    <property type="entry name" value="AWS"/>
    <property type="match status" value="1"/>
</dbReference>
<feature type="compositionally biased region" description="Polar residues" evidence="8">
    <location>
        <begin position="719"/>
        <end position="749"/>
    </location>
</feature>
<feature type="region of interest" description="Disordered" evidence="8">
    <location>
        <begin position="56"/>
        <end position="93"/>
    </location>
</feature>
<evidence type="ECO:0000313" key="13">
    <source>
        <dbReference type="EMBL" id="WWC59044.1"/>
    </source>
</evidence>
<proteinExistence type="predicted"/>
<organism evidence="12">
    <name type="scientific">Kwoniella dejecticola CBS 10117</name>
    <dbReference type="NCBI Taxonomy" id="1296121"/>
    <lineage>
        <taxon>Eukaryota</taxon>
        <taxon>Fungi</taxon>
        <taxon>Dikarya</taxon>
        <taxon>Basidiomycota</taxon>
        <taxon>Agaricomycotina</taxon>
        <taxon>Tremellomycetes</taxon>
        <taxon>Tremellales</taxon>
        <taxon>Cryptococcaceae</taxon>
        <taxon>Kwoniella</taxon>
    </lineage>
</organism>
<reference evidence="13" key="2">
    <citation type="submission" date="2013-07" db="EMBL/GenBank/DDBJ databases">
        <authorList>
            <consortium name="The Broad Institute Genome Sequencing Platform"/>
            <person name="Cuomo C."/>
            <person name="Litvintseva A."/>
            <person name="Chen Y."/>
            <person name="Heitman J."/>
            <person name="Sun S."/>
            <person name="Springer D."/>
            <person name="Dromer F."/>
            <person name="Young S.K."/>
            <person name="Zeng Q."/>
            <person name="Gargeya S."/>
            <person name="Fitzgerald M."/>
            <person name="Abouelleil A."/>
            <person name="Alvarado L."/>
            <person name="Berlin A.M."/>
            <person name="Chapman S.B."/>
            <person name="Dewar J."/>
            <person name="Goldberg J."/>
            <person name="Griggs A."/>
            <person name="Gujja S."/>
            <person name="Hansen M."/>
            <person name="Howarth C."/>
            <person name="Imamovic A."/>
            <person name="Larimer J."/>
            <person name="McCowan C."/>
            <person name="Murphy C."/>
            <person name="Pearson M."/>
            <person name="Priest M."/>
            <person name="Roberts A."/>
            <person name="Saif S."/>
            <person name="Shea T."/>
            <person name="Sykes S."/>
            <person name="Wortman J."/>
            <person name="Nusbaum C."/>
            <person name="Birren B."/>
        </authorList>
    </citation>
    <scope>NUCLEOTIDE SEQUENCE</scope>
    <source>
        <strain evidence="13">CBS 10117</strain>
    </source>
</reference>
<evidence type="ECO:0000256" key="3">
    <source>
        <dbReference type="ARBA" id="ARBA00022454"/>
    </source>
</evidence>
<feature type="compositionally biased region" description="Low complexity" evidence="8">
    <location>
        <begin position="361"/>
        <end position="385"/>
    </location>
</feature>
<evidence type="ECO:0000256" key="5">
    <source>
        <dbReference type="ARBA" id="ARBA00022679"/>
    </source>
</evidence>
<dbReference type="AlphaFoldDB" id="A0A1A6ADB4"/>
<dbReference type="PROSITE" id="PS50280">
    <property type="entry name" value="SET"/>
    <property type="match status" value="1"/>
</dbReference>
<dbReference type="InterPro" id="IPR006560">
    <property type="entry name" value="AWS_dom"/>
</dbReference>
<feature type="region of interest" description="Disordered" evidence="8">
    <location>
        <begin position="120"/>
        <end position="147"/>
    </location>
</feature>
<feature type="compositionally biased region" description="Basic and acidic residues" evidence="8">
    <location>
        <begin position="283"/>
        <end position="298"/>
    </location>
</feature>
<dbReference type="STRING" id="1296121.A0A1A6ADB4"/>
<keyword evidence="14" id="KW-1185">Reference proteome</keyword>
<feature type="compositionally biased region" description="Low complexity" evidence="8">
    <location>
        <begin position="136"/>
        <end position="146"/>
    </location>
</feature>
<dbReference type="GO" id="GO:0032259">
    <property type="term" value="P:methylation"/>
    <property type="evidence" value="ECO:0007669"/>
    <property type="project" value="UniProtKB-KW"/>
</dbReference>
<evidence type="ECO:0000259" key="10">
    <source>
        <dbReference type="PROSITE" id="PS50868"/>
    </source>
</evidence>
<evidence type="ECO:0000259" key="9">
    <source>
        <dbReference type="PROSITE" id="PS50280"/>
    </source>
</evidence>
<dbReference type="GO" id="GO:0005634">
    <property type="term" value="C:nucleus"/>
    <property type="evidence" value="ECO:0007669"/>
    <property type="project" value="UniProtKB-SubCell"/>
</dbReference>
<dbReference type="VEuPathDB" id="FungiDB:I303_02275"/>
<accession>A0A1A6ADB4</accession>
<dbReference type="InterPro" id="IPR046341">
    <property type="entry name" value="SET_dom_sf"/>
</dbReference>
<feature type="compositionally biased region" description="Basic and acidic residues" evidence="8">
    <location>
        <begin position="764"/>
        <end position="773"/>
    </location>
</feature>
<feature type="compositionally biased region" description="Polar residues" evidence="8">
    <location>
        <begin position="80"/>
        <end position="93"/>
    </location>
</feature>
<dbReference type="SUPFAM" id="SSF82199">
    <property type="entry name" value="SET domain"/>
    <property type="match status" value="1"/>
</dbReference>
<dbReference type="SMART" id="SM00508">
    <property type="entry name" value="PostSET"/>
    <property type="match status" value="1"/>
</dbReference>
<dbReference type="EMBL" id="CP144531">
    <property type="protein sequence ID" value="WWC59044.1"/>
    <property type="molecule type" value="Genomic_DNA"/>
</dbReference>
<dbReference type="Gene3D" id="2.170.270.10">
    <property type="entry name" value="SET domain"/>
    <property type="match status" value="1"/>
</dbReference>
<feature type="compositionally biased region" description="Polar residues" evidence="8">
    <location>
        <begin position="60"/>
        <end position="69"/>
    </location>
</feature>
<sequence length="918" mass="100364">MAPVKPVNGSDKQVKKKRTFFASKLAIPIPPASATEKGKQKAVVVSTKTVLSALDGLESVSRSTPISNGNRRDQEKRPTATHTPSRAQTVTSKLVQDPKIYTRRNKPKVQATITRSSEVGGNVKNGVDGKIKVKSEPSSSVSASSSRLVNRKKDVINDTGRVASAIEPQSSSSSSFVVGKHKHLNVKTKTKSNSKVGPSAKAKIITIKSSSSRRIPHTTLKSSSKTKSAKTTTRSSGSAKTSNKATQVRAILSRRIIRTYEAKSQTKSEPSQIKGGISSGSPEKQEKGKEKEKEGKPLKKDYMSAGFYCQDPHPSSSKQLHNKILAIRSAENKASKLLDAKAKAKAKATPTIVRQTRNNVKSHSSESQSASASTSTYTSTAQSSKKSVDQERPSFPPLPYDHGYDLFFKQEHEFVLPYHIMKEKEDGKLVAKKKPTQFTKIRGNIYPERPKVMTDFHAICKCSPESKCADQCINKLMSYLCGKECPAGDECTNKTLTKRKAAAYKVADTGTRGFGIILLEDVKEGDFVMDYRGEVISIDLFMDRIQDEYKGTKNFYALAYDQDEVIDAGMKGNDARFINHGCAPNLEVRKYQTAGDGWDEFEVGMWAIKDIKAGEELFYDYNFESFGVAAQSDELRTKCHCGAPNCVGFLGRKAGEKSAKELAAELARNAKILQGKKASIKKLKSKLAEKAQAESRNAAKLGTTVLGLEDTPSIISNADTITTTSIKTPSQISPSRPQINARMPSSSPLSELDPVEAESQTKGLPKDKKRKNEILATTEAETKKKRRKSEPLPIPKKATSKPRKSEPSATSASTLNSAVRIKSVGKKARKSEPIPTSTVKRDEDESEDEAEKKPFNNPRICMDAVREAARIKKAEVVKARRGAPKGWTIVLPGHEPPPRAAPLVVSTRKPPRDRSSLG</sequence>
<dbReference type="OrthoDB" id="308383at2759"/>
<feature type="region of interest" description="Disordered" evidence="8">
    <location>
        <begin position="887"/>
        <end position="918"/>
    </location>
</feature>
<evidence type="ECO:0000256" key="8">
    <source>
        <dbReference type="SAM" id="MobiDB-lite"/>
    </source>
</evidence>
<keyword evidence="6" id="KW-0949">S-adenosyl-L-methionine</keyword>
<evidence type="ECO:0000256" key="6">
    <source>
        <dbReference type="ARBA" id="ARBA00022691"/>
    </source>
</evidence>
<evidence type="ECO:0008006" key="15">
    <source>
        <dbReference type="Google" id="ProtNLM"/>
    </source>
</evidence>
<feature type="region of interest" description="Disordered" evidence="8">
    <location>
        <begin position="719"/>
        <end position="859"/>
    </location>
</feature>